<dbReference type="PANTHER" id="PTHR47926">
    <property type="entry name" value="PENTATRICOPEPTIDE REPEAT-CONTAINING PROTEIN"/>
    <property type="match status" value="1"/>
</dbReference>
<reference evidence="3 4" key="1">
    <citation type="submission" date="2023-12" db="EMBL/GenBank/DDBJ databases">
        <title>A high-quality genome assembly for Dillenia turbinata (Dilleniales).</title>
        <authorList>
            <person name="Chanderbali A."/>
        </authorList>
    </citation>
    <scope>NUCLEOTIDE SEQUENCE [LARGE SCALE GENOMIC DNA]</scope>
    <source>
        <strain evidence="3">LSX21</strain>
        <tissue evidence="3">Leaf</tissue>
    </source>
</reference>
<accession>A0AAN8VDA4</accession>
<dbReference type="Pfam" id="PF20431">
    <property type="entry name" value="E_motif"/>
    <property type="match status" value="1"/>
</dbReference>
<keyword evidence="4" id="KW-1185">Reference proteome</keyword>
<gene>
    <name evidence="3" type="ORF">RJ641_008891</name>
</gene>
<evidence type="ECO:0000256" key="1">
    <source>
        <dbReference type="ARBA" id="ARBA00022737"/>
    </source>
</evidence>
<evidence type="ECO:0000313" key="4">
    <source>
        <dbReference type="Proteomes" id="UP001370490"/>
    </source>
</evidence>
<dbReference type="EMBL" id="JBAMMX010000015">
    <property type="protein sequence ID" value="KAK6927172.1"/>
    <property type="molecule type" value="Genomic_DNA"/>
</dbReference>
<dbReference type="PROSITE" id="PS51375">
    <property type="entry name" value="PPR"/>
    <property type="match status" value="2"/>
</dbReference>
<dbReference type="AlphaFoldDB" id="A0AAN8VDA4"/>
<keyword evidence="1" id="KW-0677">Repeat</keyword>
<name>A0AAN8VDA4_9MAGN</name>
<evidence type="ECO:0000313" key="3">
    <source>
        <dbReference type="EMBL" id="KAK6927172.1"/>
    </source>
</evidence>
<dbReference type="InterPro" id="IPR002885">
    <property type="entry name" value="PPR_rpt"/>
</dbReference>
<dbReference type="FunFam" id="1.25.40.10:FF:000158">
    <property type="entry name" value="pentatricopeptide repeat-containing protein At2g33680"/>
    <property type="match status" value="1"/>
</dbReference>
<dbReference type="Pfam" id="PF13041">
    <property type="entry name" value="PPR_2"/>
    <property type="match status" value="1"/>
</dbReference>
<organism evidence="3 4">
    <name type="scientific">Dillenia turbinata</name>
    <dbReference type="NCBI Taxonomy" id="194707"/>
    <lineage>
        <taxon>Eukaryota</taxon>
        <taxon>Viridiplantae</taxon>
        <taxon>Streptophyta</taxon>
        <taxon>Embryophyta</taxon>
        <taxon>Tracheophyta</taxon>
        <taxon>Spermatophyta</taxon>
        <taxon>Magnoliopsida</taxon>
        <taxon>eudicotyledons</taxon>
        <taxon>Gunneridae</taxon>
        <taxon>Pentapetalae</taxon>
        <taxon>Dilleniales</taxon>
        <taxon>Dilleniaceae</taxon>
        <taxon>Dillenia</taxon>
    </lineage>
</organism>
<dbReference type="InterPro" id="IPR046960">
    <property type="entry name" value="PPR_At4g14850-like_plant"/>
</dbReference>
<proteinExistence type="predicted"/>
<dbReference type="GO" id="GO:0009451">
    <property type="term" value="P:RNA modification"/>
    <property type="evidence" value="ECO:0007669"/>
    <property type="project" value="InterPro"/>
</dbReference>
<feature type="repeat" description="PPR" evidence="2">
    <location>
        <begin position="5"/>
        <end position="39"/>
    </location>
</feature>
<feature type="repeat" description="PPR" evidence="2">
    <location>
        <begin position="137"/>
        <end position="171"/>
    </location>
</feature>
<dbReference type="GO" id="GO:0003723">
    <property type="term" value="F:RNA binding"/>
    <property type="evidence" value="ECO:0007669"/>
    <property type="project" value="InterPro"/>
</dbReference>
<dbReference type="Gene3D" id="1.25.40.10">
    <property type="entry name" value="Tetratricopeptide repeat domain"/>
    <property type="match status" value="2"/>
</dbReference>
<dbReference type="Proteomes" id="UP001370490">
    <property type="component" value="Unassembled WGS sequence"/>
</dbReference>
<comment type="caution">
    <text evidence="3">The sequence shown here is derived from an EMBL/GenBank/DDBJ whole genome shotgun (WGS) entry which is preliminary data.</text>
</comment>
<evidence type="ECO:0000256" key="2">
    <source>
        <dbReference type="PROSITE-ProRule" id="PRU00708"/>
    </source>
</evidence>
<dbReference type="Pfam" id="PF01535">
    <property type="entry name" value="PPR"/>
    <property type="match status" value="3"/>
</dbReference>
<dbReference type="NCBIfam" id="TIGR00756">
    <property type="entry name" value="PPR"/>
    <property type="match status" value="3"/>
</dbReference>
<dbReference type="InterPro" id="IPR011990">
    <property type="entry name" value="TPR-like_helical_dom_sf"/>
</dbReference>
<protein>
    <submittedName>
        <fullName evidence="3">E motif</fullName>
    </submittedName>
</protein>
<dbReference type="GO" id="GO:0099402">
    <property type="term" value="P:plant organ development"/>
    <property type="evidence" value="ECO:0007669"/>
    <property type="project" value="UniProtKB-ARBA"/>
</dbReference>
<sequence>MSQRDVVAMNVMISGLCRCHLTADAIQLFENMPERDVGSWNALISGLGRKSQGGTALFYFRKMRSECNEIDVMTMVSVLSVCADLAALSNGKQVHGLVIQHGFEGRLPIGNATLDMYAKSGCMEDACVSFNKMPFRNVISWTSLIAGYGRHGLGLNALTAFEQMELEGIVPNNLTFLSTLYACSHAGLIPQGWRTFNTMISKYSMTPRMEHYTCMVDLLARAGHVKEALNLIETMPMKPDARLLTAVLSHCCNHHNWKLSKIVGLKLLELGPREAGAYMLLSNFYGRVGDFGGVANVRRLMLNRGVRKEKAYTWIEIHRTVHCFESGDSL</sequence>
<dbReference type="InterPro" id="IPR046848">
    <property type="entry name" value="E_motif"/>
</dbReference>
<dbReference type="PANTHER" id="PTHR47926:SF423">
    <property type="entry name" value="REPEAT-CONTAINING PROTEIN, PUTATIVE-RELATED"/>
    <property type="match status" value="1"/>
</dbReference>